<organism evidence="7 8">
    <name type="scientific">Candidatus [Bacteroides] periocalifornicus</name>
    <dbReference type="NCBI Taxonomy" id="1702214"/>
    <lineage>
        <taxon>Bacteria</taxon>
        <taxon>Pseudomonadati</taxon>
        <taxon>Bacteroidota</taxon>
    </lineage>
</organism>
<proteinExistence type="inferred from homology"/>
<evidence type="ECO:0000313" key="8">
    <source>
        <dbReference type="Proteomes" id="UP000054172"/>
    </source>
</evidence>
<evidence type="ECO:0000256" key="6">
    <source>
        <dbReference type="NCBIfam" id="TIGR01280"/>
    </source>
</evidence>
<protein>
    <recommendedName>
        <fullName evidence="6">Exodeoxyribonuclease VII small subunit</fullName>
        <ecNumber evidence="6">3.1.11.6</ecNumber>
    </recommendedName>
</protein>
<sequence length="79" mass="8771">MDAQQVEALSYTQALQALDDIVAQLEEGKVDFDSINPMVQEADLLLRHCQALLTGTQRDVDTIAAQWKVLLEGDPEQTD</sequence>
<dbReference type="SUPFAM" id="SSF116842">
    <property type="entry name" value="XseB-like"/>
    <property type="match status" value="1"/>
</dbReference>
<dbReference type="Gene3D" id="1.10.287.1040">
    <property type="entry name" value="Exonuclease VII, small subunit"/>
    <property type="match status" value="1"/>
</dbReference>
<evidence type="ECO:0000256" key="5">
    <source>
        <dbReference type="ARBA" id="ARBA00022839"/>
    </source>
</evidence>
<evidence type="ECO:0000256" key="3">
    <source>
        <dbReference type="ARBA" id="ARBA00022722"/>
    </source>
</evidence>
<dbReference type="EC" id="3.1.11.6" evidence="6"/>
<evidence type="ECO:0000256" key="2">
    <source>
        <dbReference type="ARBA" id="ARBA00022490"/>
    </source>
</evidence>
<dbReference type="InterPro" id="IPR037004">
    <property type="entry name" value="Exonuc_VII_ssu_sf"/>
</dbReference>
<keyword evidence="2" id="KW-0963">Cytoplasm</keyword>
<dbReference type="GO" id="GO:0009318">
    <property type="term" value="C:exodeoxyribonuclease VII complex"/>
    <property type="evidence" value="ECO:0007669"/>
    <property type="project" value="UniProtKB-UniRule"/>
</dbReference>
<dbReference type="Pfam" id="PF02609">
    <property type="entry name" value="Exonuc_VII_S"/>
    <property type="match status" value="1"/>
</dbReference>
<dbReference type="Proteomes" id="UP000054172">
    <property type="component" value="Unassembled WGS sequence"/>
</dbReference>
<keyword evidence="8" id="KW-1185">Reference proteome</keyword>
<evidence type="ECO:0000256" key="1">
    <source>
        <dbReference type="ARBA" id="ARBA00009998"/>
    </source>
</evidence>
<keyword evidence="3" id="KW-0540">Nuclease</keyword>
<dbReference type="GO" id="GO:0006308">
    <property type="term" value="P:DNA catabolic process"/>
    <property type="evidence" value="ECO:0007669"/>
    <property type="project" value="UniProtKB-UniRule"/>
</dbReference>
<name>A0A0Q4BAW6_9BACT</name>
<dbReference type="PATRIC" id="fig|1702214.3.peg.2159"/>
<keyword evidence="5" id="KW-0269">Exonuclease</keyword>
<keyword evidence="4" id="KW-0378">Hydrolase</keyword>
<dbReference type="InterPro" id="IPR003761">
    <property type="entry name" value="Exonuc_VII_S"/>
</dbReference>
<evidence type="ECO:0000313" key="7">
    <source>
        <dbReference type="EMBL" id="KQM09441.1"/>
    </source>
</evidence>
<dbReference type="AlphaFoldDB" id="A0A0Q4BAW6"/>
<evidence type="ECO:0000256" key="4">
    <source>
        <dbReference type="ARBA" id="ARBA00022801"/>
    </source>
</evidence>
<dbReference type="EMBL" id="LIIK01000005">
    <property type="protein sequence ID" value="KQM09441.1"/>
    <property type="molecule type" value="Genomic_DNA"/>
</dbReference>
<comment type="similarity">
    <text evidence="1">Belongs to the XseB family.</text>
</comment>
<gene>
    <name evidence="7" type="ORF">AL399_01875</name>
</gene>
<dbReference type="GO" id="GO:0008855">
    <property type="term" value="F:exodeoxyribonuclease VII activity"/>
    <property type="evidence" value="ECO:0007669"/>
    <property type="project" value="UniProtKB-UniRule"/>
</dbReference>
<dbReference type="NCBIfam" id="TIGR01280">
    <property type="entry name" value="xseB"/>
    <property type="match status" value="1"/>
</dbReference>
<accession>A0A0Q4BAW6</accession>
<dbReference type="STRING" id="1702214.AL399_01875"/>
<reference evidence="7" key="1">
    <citation type="submission" date="2015-08" db="EMBL/GenBank/DDBJ databases">
        <title>Candidatus Bacteriodes Periocalifornicus.</title>
        <authorList>
            <person name="McLean J.S."/>
            <person name="Kelley S."/>
        </authorList>
    </citation>
    <scope>NUCLEOTIDE SEQUENCE [LARGE SCALE GENOMIC DNA]</scope>
    <source>
        <strain evidence="7">12B</strain>
    </source>
</reference>
<comment type="caution">
    <text evidence="7">The sequence shown here is derived from an EMBL/GenBank/DDBJ whole genome shotgun (WGS) entry which is preliminary data.</text>
</comment>